<dbReference type="Proteomes" id="UP001189429">
    <property type="component" value="Unassembled WGS sequence"/>
</dbReference>
<protein>
    <recommendedName>
        <fullName evidence="3">Protein xylosyltransferase</fullName>
    </recommendedName>
</protein>
<gene>
    <name evidence="1" type="ORF">PCOR1329_LOCUS52928</name>
</gene>
<comment type="caution">
    <text evidence="1">The sequence shown here is derived from an EMBL/GenBank/DDBJ whole genome shotgun (WGS) entry which is preliminary data.</text>
</comment>
<organism evidence="1 2">
    <name type="scientific">Prorocentrum cordatum</name>
    <dbReference type="NCBI Taxonomy" id="2364126"/>
    <lineage>
        <taxon>Eukaryota</taxon>
        <taxon>Sar</taxon>
        <taxon>Alveolata</taxon>
        <taxon>Dinophyceae</taxon>
        <taxon>Prorocentrales</taxon>
        <taxon>Prorocentraceae</taxon>
        <taxon>Prorocentrum</taxon>
    </lineage>
</organism>
<keyword evidence="2" id="KW-1185">Reference proteome</keyword>
<evidence type="ECO:0000313" key="2">
    <source>
        <dbReference type="Proteomes" id="UP001189429"/>
    </source>
</evidence>
<dbReference type="EMBL" id="CAUYUJ010016448">
    <property type="protein sequence ID" value="CAK0865399.1"/>
    <property type="molecule type" value="Genomic_DNA"/>
</dbReference>
<sequence length="485" mass="55233">MEPDVVIYNENYLISLMAMPNNWGIFASCNLNPCINKRRPICCDQRSGCGLQDDFRTNADFYVVRPDRIPRDAFNHWDGKVGEDVEQFVSRAFRSIYAAKKEVYIWQDNKDYACRTRGSGVWHTSEVCPVLLHAWQLETPPWHTGFCDQEFPTSSRKLFMEACWNGEELDEEMSARWSQIVNFTSGMSAVSLETGITSLLRVVLFITTVGSKQHLTFLSCQAGLLNRLPRLSNADAIFSVGLQKLSVEGDNAPPKEVRRYEQLVRDWPCRRKTIRFIKNLGYQAGAVEATRIAFSSGWFDGYDWVIRMNPDVVIYNENPVFDFMERPDNWGVFAGCKPGGLCRQHSGCGLKRKDFWTHTDFNAVRPDRLPRDAFNVSGKKVHAESHATKAFQDIFSARADAYIWNQDVDRNCRIRGGGVWHTQEACPALVNAWERKTPPWYRSFCFEEVPAASGTLFKEACAGHALGQRVKQQEIFVQGGGIMPS</sequence>
<name>A0ABN9UYN0_9DINO</name>
<reference evidence="1" key="1">
    <citation type="submission" date="2023-10" db="EMBL/GenBank/DDBJ databases">
        <authorList>
            <person name="Chen Y."/>
            <person name="Shah S."/>
            <person name="Dougan E. K."/>
            <person name="Thang M."/>
            <person name="Chan C."/>
        </authorList>
    </citation>
    <scope>NUCLEOTIDE SEQUENCE [LARGE SCALE GENOMIC DNA]</scope>
</reference>
<accession>A0ABN9UYN0</accession>
<evidence type="ECO:0008006" key="3">
    <source>
        <dbReference type="Google" id="ProtNLM"/>
    </source>
</evidence>
<evidence type="ECO:0000313" key="1">
    <source>
        <dbReference type="EMBL" id="CAK0865399.1"/>
    </source>
</evidence>
<proteinExistence type="predicted"/>